<dbReference type="Pfam" id="PF14030">
    <property type="entry name" value="DUF4245"/>
    <property type="match status" value="1"/>
</dbReference>
<protein>
    <submittedName>
        <fullName evidence="2">DUF4245 domain-containing protein</fullName>
    </submittedName>
</protein>
<evidence type="ECO:0000313" key="2">
    <source>
        <dbReference type="EMBL" id="MBL3679085.1"/>
    </source>
</evidence>
<reference evidence="2 3" key="1">
    <citation type="submission" date="2018-09" db="EMBL/GenBank/DDBJ databases">
        <title>Comparative genomics of Leucobacter spp.</title>
        <authorList>
            <person name="Reis A.C."/>
            <person name="Kolvenbach B.A."/>
            <person name="Corvini P.F.X."/>
            <person name="Nunes O.C."/>
        </authorList>
    </citation>
    <scope>NUCLEOTIDE SEQUENCE [LARGE SCALE GENOMIC DNA]</scope>
    <source>
        <strain evidence="2 3">TAN 31504</strain>
    </source>
</reference>
<proteinExistence type="predicted"/>
<comment type="caution">
    <text evidence="2">The sequence shown here is derived from an EMBL/GenBank/DDBJ whole genome shotgun (WGS) entry which is preliminary data.</text>
</comment>
<keyword evidence="1" id="KW-1133">Transmembrane helix</keyword>
<dbReference type="RefSeq" id="WP_202344346.1">
    <property type="nucleotide sequence ID" value="NZ_BAAAPI010000013.1"/>
</dbReference>
<evidence type="ECO:0000256" key="1">
    <source>
        <dbReference type="SAM" id="Phobius"/>
    </source>
</evidence>
<dbReference type="InterPro" id="IPR025339">
    <property type="entry name" value="DUF4245"/>
</dbReference>
<accession>A0ABS1SF36</accession>
<organism evidence="2 3">
    <name type="scientific">Leucobacter chromiireducens subsp. solipictus</name>
    <dbReference type="NCBI Taxonomy" id="398235"/>
    <lineage>
        <taxon>Bacteria</taxon>
        <taxon>Bacillati</taxon>
        <taxon>Actinomycetota</taxon>
        <taxon>Actinomycetes</taxon>
        <taxon>Micrococcales</taxon>
        <taxon>Microbacteriaceae</taxon>
        <taxon>Leucobacter</taxon>
    </lineage>
</organism>
<keyword evidence="1" id="KW-0812">Transmembrane</keyword>
<gene>
    <name evidence="2" type="ORF">D3230_07205</name>
</gene>
<sequence>MAKKQKAPVVVAELGRPETAYETRVRKAENSRLYKQRKTVNNLVFSLLVTLGLVLVIYLAVPRGTGSFEDRAVNVSQLAEEAAPSAGRTLAAPDTGDTWKAKQANLRNAQGITSWQINYTTPDNAYAAVAQAFTADGTPVSETWIAQQLERQAPTGTEQLGGIDWIVYEHPDRSPEDTNMLFGLQGTWGDDTILVYGTDTPATLRVLATQVAESLGEPPAPTPSDAEEAAA</sequence>
<dbReference type="Proteomes" id="UP001645859">
    <property type="component" value="Unassembled WGS sequence"/>
</dbReference>
<feature type="transmembrane region" description="Helical" evidence="1">
    <location>
        <begin position="40"/>
        <end position="61"/>
    </location>
</feature>
<dbReference type="EMBL" id="QYAC01000003">
    <property type="protein sequence ID" value="MBL3679085.1"/>
    <property type="molecule type" value="Genomic_DNA"/>
</dbReference>
<name>A0ABS1SF36_9MICO</name>
<keyword evidence="1" id="KW-0472">Membrane</keyword>
<keyword evidence="3" id="KW-1185">Reference proteome</keyword>
<evidence type="ECO:0000313" key="3">
    <source>
        <dbReference type="Proteomes" id="UP001645859"/>
    </source>
</evidence>